<dbReference type="STRING" id="4537.A0A0E0KF22"/>
<dbReference type="Proteomes" id="UP000026962">
    <property type="component" value="Chromosome 3"/>
</dbReference>
<dbReference type="Gramene" id="OPUNC03G20250.1">
    <property type="protein sequence ID" value="OPUNC03G20250.1"/>
    <property type="gene ID" value="OPUNC03G20250"/>
</dbReference>
<evidence type="ECO:0000256" key="1">
    <source>
        <dbReference type="SAM" id="MobiDB-lite"/>
    </source>
</evidence>
<feature type="compositionally biased region" description="Basic and acidic residues" evidence="1">
    <location>
        <begin position="71"/>
        <end position="80"/>
    </location>
</feature>
<name>A0A0E0KF22_ORYPU</name>
<keyword evidence="3" id="KW-1185">Reference proteome</keyword>
<proteinExistence type="predicted"/>
<sequence>MVGIELTASLVDWTEERYVERRELADWVEAKKRRKWTFSQKRADAALDNFLSWLHYHRRLVPEEDIDAAGDDPKPNHDRPIGFLGMPTKPVVVEEVPAGGGV</sequence>
<protein>
    <submittedName>
        <fullName evidence="2">Uncharacterized protein</fullName>
    </submittedName>
</protein>
<organism evidence="2">
    <name type="scientific">Oryza punctata</name>
    <name type="common">Red rice</name>
    <dbReference type="NCBI Taxonomy" id="4537"/>
    <lineage>
        <taxon>Eukaryota</taxon>
        <taxon>Viridiplantae</taxon>
        <taxon>Streptophyta</taxon>
        <taxon>Embryophyta</taxon>
        <taxon>Tracheophyta</taxon>
        <taxon>Spermatophyta</taxon>
        <taxon>Magnoliopsida</taxon>
        <taxon>Liliopsida</taxon>
        <taxon>Poales</taxon>
        <taxon>Poaceae</taxon>
        <taxon>BOP clade</taxon>
        <taxon>Oryzoideae</taxon>
        <taxon>Oryzeae</taxon>
        <taxon>Oryzinae</taxon>
        <taxon>Oryza</taxon>
    </lineage>
</organism>
<feature type="region of interest" description="Disordered" evidence="1">
    <location>
        <begin position="66"/>
        <end position="85"/>
    </location>
</feature>
<accession>A0A0E0KF22</accession>
<dbReference type="HOGENOM" id="CLU_2282017_0_0_1"/>
<evidence type="ECO:0000313" key="3">
    <source>
        <dbReference type="Proteomes" id="UP000026962"/>
    </source>
</evidence>
<dbReference type="AlphaFoldDB" id="A0A0E0KF22"/>
<evidence type="ECO:0000313" key="2">
    <source>
        <dbReference type="EnsemblPlants" id="OPUNC03G20250.1"/>
    </source>
</evidence>
<reference evidence="2" key="1">
    <citation type="submission" date="2015-04" db="UniProtKB">
        <authorList>
            <consortium name="EnsemblPlants"/>
        </authorList>
    </citation>
    <scope>IDENTIFICATION</scope>
</reference>
<reference evidence="2" key="2">
    <citation type="submission" date="2018-05" db="EMBL/GenBank/DDBJ databases">
        <title>OpunRS2 (Oryza punctata Reference Sequence Version 2).</title>
        <authorList>
            <person name="Zhang J."/>
            <person name="Kudrna D."/>
            <person name="Lee S."/>
            <person name="Talag J."/>
            <person name="Welchert J."/>
            <person name="Wing R.A."/>
        </authorList>
    </citation>
    <scope>NUCLEOTIDE SEQUENCE [LARGE SCALE GENOMIC DNA]</scope>
</reference>
<dbReference type="EnsemblPlants" id="OPUNC03G20250.1">
    <property type="protein sequence ID" value="OPUNC03G20250.1"/>
    <property type="gene ID" value="OPUNC03G20250"/>
</dbReference>